<dbReference type="Proteomes" id="UP000886520">
    <property type="component" value="Chromosome 18"/>
</dbReference>
<dbReference type="EMBL" id="JABFUD020000018">
    <property type="protein sequence ID" value="KAI5066430.1"/>
    <property type="molecule type" value="Genomic_DNA"/>
</dbReference>
<evidence type="ECO:0000313" key="4">
    <source>
        <dbReference type="Proteomes" id="UP000886520"/>
    </source>
</evidence>
<name>A0A9D4ZA94_ADICA</name>
<feature type="region of interest" description="Disordered" evidence="1">
    <location>
        <begin position="80"/>
        <end position="107"/>
    </location>
</feature>
<sequence length="158" mass="17472">MPRKAWMRFLILAVANCGGGFEASFCVQLAFTLFQAVQPPMKGVCRVILSRGHLCRLFEATTRAQLAGITIELQEDLDNTRNMEVDEPTRKQSGLQLQLQAKKAPLSASRDRGVVEISVSLASTPSKTRKCDGYRRRVDRQIQGVSKKSASKSCIGDE</sequence>
<feature type="chain" id="PRO_5038899280" description="Secreted protein" evidence="2">
    <location>
        <begin position="23"/>
        <end position="158"/>
    </location>
</feature>
<feature type="compositionally biased region" description="Low complexity" evidence="1">
    <location>
        <begin position="91"/>
        <end position="107"/>
    </location>
</feature>
<keyword evidence="2" id="KW-0732">Signal</keyword>
<evidence type="ECO:0000313" key="3">
    <source>
        <dbReference type="EMBL" id="KAI5066430.1"/>
    </source>
</evidence>
<gene>
    <name evidence="3" type="ORF">GOP47_0019054</name>
</gene>
<reference evidence="3" key="1">
    <citation type="submission" date="2021-01" db="EMBL/GenBank/DDBJ databases">
        <title>Adiantum capillus-veneris genome.</title>
        <authorList>
            <person name="Fang Y."/>
            <person name="Liao Q."/>
        </authorList>
    </citation>
    <scope>NUCLEOTIDE SEQUENCE</scope>
    <source>
        <strain evidence="3">H3</strain>
        <tissue evidence="3">Leaf</tissue>
    </source>
</reference>
<dbReference type="AlphaFoldDB" id="A0A9D4ZA94"/>
<evidence type="ECO:0000256" key="1">
    <source>
        <dbReference type="SAM" id="MobiDB-lite"/>
    </source>
</evidence>
<comment type="caution">
    <text evidence="3">The sequence shown here is derived from an EMBL/GenBank/DDBJ whole genome shotgun (WGS) entry which is preliminary data.</text>
</comment>
<feature type="signal peptide" evidence="2">
    <location>
        <begin position="1"/>
        <end position="22"/>
    </location>
</feature>
<feature type="compositionally biased region" description="Basic and acidic residues" evidence="1">
    <location>
        <begin position="80"/>
        <end position="90"/>
    </location>
</feature>
<evidence type="ECO:0008006" key="5">
    <source>
        <dbReference type="Google" id="ProtNLM"/>
    </source>
</evidence>
<protein>
    <recommendedName>
        <fullName evidence="5">Secreted protein</fullName>
    </recommendedName>
</protein>
<accession>A0A9D4ZA94</accession>
<keyword evidence="4" id="KW-1185">Reference proteome</keyword>
<organism evidence="3 4">
    <name type="scientific">Adiantum capillus-veneris</name>
    <name type="common">Maidenhair fern</name>
    <dbReference type="NCBI Taxonomy" id="13818"/>
    <lineage>
        <taxon>Eukaryota</taxon>
        <taxon>Viridiplantae</taxon>
        <taxon>Streptophyta</taxon>
        <taxon>Embryophyta</taxon>
        <taxon>Tracheophyta</taxon>
        <taxon>Polypodiopsida</taxon>
        <taxon>Polypodiidae</taxon>
        <taxon>Polypodiales</taxon>
        <taxon>Pteridineae</taxon>
        <taxon>Pteridaceae</taxon>
        <taxon>Vittarioideae</taxon>
        <taxon>Adiantum</taxon>
    </lineage>
</organism>
<proteinExistence type="predicted"/>
<evidence type="ECO:0000256" key="2">
    <source>
        <dbReference type="SAM" id="SignalP"/>
    </source>
</evidence>